<dbReference type="AlphaFoldDB" id="A0A502GNS2"/>
<gene>
    <name evidence="1" type="ORF">EAH73_18695</name>
</gene>
<name>A0A502GNS2_9BACT</name>
<accession>A0A502GNS2</accession>
<sequence length="62" mass="6772">MRELPEYLAHFDTIADAGYAPSGTTTAPGQQSKTTSSTFFLYGYLIGEDADPLLCGHPDLRY</sequence>
<organism evidence="1 2">
    <name type="scientific">Hymenobacter nivis</name>
    <dbReference type="NCBI Taxonomy" id="1850093"/>
    <lineage>
        <taxon>Bacteria</taxon>
        <taxon>Pseudomonadati</taxon>
        <taxon>Bacteroidota</taxon>
        <taxon>Cytophagia</taxon>
        <taxon>Cytophagales</taxon>
        <taxon>Hymenobacteraceae</taxon>
        <taxon>Hymenobacter</taxon>
    </lineage>
</organism>
<evidence type="ECO:0000313" key="1">
    <source>
        <dbReference type="EMBL" id="TPG63078.1"/>
    </source>
</evidence>
<keyword evidence="2" id="KW-1185">Reference proteome</keyword>
<protein>
    <submittedName>
        <fullName evidence="1">Uncharacterized protein</fullName>
    </submittedName>
</protein>
<reference evidence="1 2" key="1">
    <citation type="journal article" date="2019" name="Environ. Microbiol.">
        <title>Species interactions and distinct microbial communities in high Arctic permafrost affected cryosols are associated with the CH4 and CO2 gas fluxes.</title>
        <authorList>
            <person name="Altshuler I."/>
            <person name="Hamel J."/>
            <person name="Turney S."/>
            <person name="Magnuson E."/>
            <person name="Levesque R."/>
            <person name="Greer C."/>
            <person name="Whyte L.G."/>
        </authorList>
    </citation>
    <scope>NUCLEOTIDE SEQUENCE [LARGE SCALE GENOMIC DNA]</scope>
    <source>
        <strain evidence="1 2">S9.2P</strain>
    </source>
</reference>
<dbReference type="EMBL" id="RCYZ01000008">
    <property type="protein sequence ID" value="TPG63078.1"/>
    <property type="molecule type" value="Genomic_DNA"/>
</dbReference>
<comment type="caution">
    <text evidence="1">The sequence shown here is derived from an EMBL/GenBank/DDBJ whole genome shotgun (WGS) entry which is preliminary data.</text>
</comment>
<proteinExistence type="predicted"/>
<evidence type="ECO:0000313" key="2">
    <source>
        <dbReference type="Proteomes" id="UP000317646"/>
    </source>
</evidence>
<dbReference type="Proteomes" id="UP000317646">
    <property type="component" value="Unassembled WGS sequence"/>
</dbReference>